<sequence length="64" mass="7335">MLLLFVRRWALTALLLPAIAFVLAKAGRFLQRRHDGRQTKTSKALLSASNGLQRFTKRGRAERR</sequence>
<evidence type="ECO:0000313" key="2">
    <source>
        <dbReference type="Proteomes" id="UP000178953"/>
    </source>
</evidence>
<dbReference type="AlphaFoldDB" id="A0A1E8Q4Z2"/>
<reference evidence="1 2" key="1">
    <citation type="submission" date="2016-09" db="EMBL/GenBank/DDBJ databases">
        <title>genome sequence of Mycobacterium sp. 739 SCH.</title>
        <authorList>
            <person name="Greninger A.L."/>
            <person name="Qin X."/>
            <person name="Jerome K."/>
            <person name="Vora S."/>
            <person name="Quinn K."/>
        </authorList>
    </citation>
    <scope>NUCLEOTIDE SEQUENCE [LARGE SCALE GENOMIC DNA]</scope>
    <source>
        <strain evidence="1 2">SCH</strain>
    </source>
</reference>
<dbReference type="RefSeq" id="WP_070353704.1">
    <property type="nucleotide sequence ID" value="NZ_CP043474.1"/>
</dbReference>
<comment type="caution">
    <text evidence="1">The sequence shown here is derived from an EMBL/GenBank/DDBJ whole genome shotgun (WGS) entry which is preliminary data.</text>
</comment>
<name>A0A1E8Q4Z2_9MYCO</name>
<evidence type="ECO:0000313" key="1">
    <source>
        <dbReference type="EMBL" id="OFJ53129.1"/>
    </source>
</evidence>
<keyword evidence="2" id="KW-1185">Reference proteome</keyword>
<dbReference type="EMBL" id="MCHX01000029">
    <property type="protein sequence ID" value="OFJ53129.1"/>
    <property type="molecule type" value="Genomic_DNA"/>
</dbReference>
<gene>
    <name evidence="1" type="ORF">BEL07_13930</name>
</gene>
<organism evidence="1 2">
    <name type="scientific">Mycolicibacterium grossiae</name>
    <dbReference type="NCBI Taxonomy" id="1552759"/>
    <lineage>
        <taxon>Bacteria</taxon>
        <taxon>Bacillati</taxon>
        <taxon>Actinomycetota</taxon>
        <taxon>Actinomycetes</taxon>
        <taxon>Mycobacteriales</taxon>
        <taxon>Mycobacteriaceae</taxon>
        <taxon>Mycolicibacterium</taxon>
    </lineage>
</organism>
<proteinExistence type="predicted"/>
<accession>A0A1E8Q4Z2</accession>
<protein>
    <submittedName>
        <fullName evidence="1">Uncharacterized protein</fullName>
    </submittedName>
</protein>
<dbReference type="Proteomes" id="UP000178953">
    <property type="component" value="Unassembled WGS sequence"/>
</dbReference>